<proteinExistence type="predicted"/>
<keyword evidence="1" id="KW-0812">Transmembrane</keyword>
<organism evidence="2 3">
    <name type="scientific">Brassica campestris</name>
    <name type="common">Field mustard</name>
    <dbReference type="NCBI Taxonomy" id="3711"/>
    <lineage>
        <taxon>Eukaryota</taxon>
        <taxon>Viridiplantae</taxon>
        <taxon>Streptophyta</taxon>
        <taxon>Embryophyta</taxon>
        <taxon>Tracheophyta</taxon>
        <taxon>Spermatophyta</taxon>
        <taxon>Magnoliopsida</taxon>
        <taxon>eudicotyledons</taxon>
        <taxon>Gunneridae</taxon>
        <taxon>Pentapetalae</taxon>
        <taxon>rosids</taxon>
        <taxon>malvids</taxon>
        <taxon>Brassicales</taxon>
        <taxon>Brassicaceae</taxon>
        <taxon>Brassiceae</taxon>
        <taxon>Brassica</taxon>
    </lineage>
</organism>
<gene>
    <name evidence="2" type="ORF">BRARA_E01729</name>
</gene>
<keyword evidence="1" id="KW-0472">Membrane</keyword>
<dbReference type="AlphaFoldDB" id="A0A397ZAJ8"/>
<name>A0A397ZAJ8_BRACM</name>
<reference evidence="2 3" key="1">
    <citation type="submission" date="2018-06" db="EMBL/GenBank/DDBJ databases">
        <title>WGS assembly of Brassica rapa FPsc.</title>
        <authorList>
            <person name="Bowman J."/>
            <person name="Kohchi T."/>
            <person name="Yamato K."/>
            <person name="Jenkins J."/>
            <person name="Shu S."/>
            <person name="Ishizaki K."/>
            <person name="Yamaoka S."/>
            <person name="Nishihama R."/>
            <person name="Nakamura Y."/>
            <person name="Berger F."/>
            <person name="Adam C."/>
            <person name="Aki S."/>
            <person name="Althoff F."/>
            <person name="Araki T."/>
            <person name="Arteaga-Vazquez M."/>
            <person name="Balasubrmanian S."/>
            <person name="Bauer D."/>
            <person name="Boehm C."/>
            <person name="Briginshaw L."/>
            <person name="Caballero-Perez J."/>
            <person name="Catarino B."/>
            <person name="Chen F."/>
            <person name="Chiyoda S."/>
            <person name="Chovatia M."/>
            <person name="Davies K."/>
            <person name="Delmans M."/>
            <person name="Demura T."/>
            <person name="Dierschke T."/>
            <person name="Dolan L."/>
            <person name="Dorantes-Acosta A."/>
            <person name="Eklund D."/>
            <person name="Florent S."/>
            <person name="Flores-Sandoval E."/>
            <person name="Fujiyama A."/>
            <person name="Fukuzawa H."/>
            <person name="Galik B."/>
            <person name="Grimanelli D."/>
            <person name="Grimwood J."/>
            <person name="Grossniklaus U."/>
            <person name="Hamada T."/>
            <person name="Haseloff J."/>
            <person name="Hetherington A."/>
            <person name="Higo A."/>
            <person name="Hirakawa Y."/>
            <person name="Hundley H."/>
            <person name="Ikeda Y."/>
            <person name="Inoue K."/>
            <person name="Inoue S."/>
            <person name="Ishida S."/>
            <person name="Jia Q."/>
            <person name="Kakita M."/>
            <person name="Kanazawa T."/>
            <person name="Kawai Y."/>
            <person name="Kawashima T."/>
            <person name="Kennedy M."/>
            <person name="Kinose K."/>
            <person name="Kinoshita T."/>
            <person name="Kohara Y."/>
            <person name="Koide E."/>
            <person name="Komatsu K."/>
            <person name="Kopischke S."/>
            <person name="Kubo M."/>
            <person name="Kyozuka J."/>
            <person name="Lagercrantz U."/>
            <person name="Lin S."/>
            <person name="Lindquist E."/>
            <person name="Lipzen A."/>
            <person name="Lu C."/>
            <person name="Luna E."/>
            <person name="Martienssen R."/>
            <person name="Minamino N."/>
            <person name="Mizutani M."/>
            <person name="Mizutani M."/>
            <person name="Mochizuki N."/>
            <person name="Monte I."/>
            <person name="Mosher R."/>
            <person name="Nagasaki H."/>
            <person name="Nakagami H."/>
            <person name="Naramoto S."/>
            <person name="Nishitani K."/>
            <person name="Ohtani M."/>
            <person name="Okamoto T."/>
            <person name="Okumura M."/>
            <person name="Phillips J."/>
            <person name="Pollak B."/>
            <person name="Reinders A."/>
            <person name="Roevekamp M."/>
            <person name="Sano R."/>
            <person name="Sawa S."/>
            <person name="Schmid M."/>
            <person name="Shirakawa M."/>
            <person name="Solano R."/>
            <person name="Spunde A."/>
            <person name="Suetsugu N."/>
            <person name="Sugano S."/>
            <person name="Sugiyama A."/>
            <person name="Sun R."/>
            <person name="Suzuki Y."/>
            <person name="Takenaka M."/>
            <person name="Takezawa D."/>
            <person name="Tomogane H."/>
            <person name="Tsuzuki M."/>
            <person name="Ueda T."/>
            <person name="Umeda M."/>
            <person name="Ward J."/>
            <person name="Watanabe Y."/>
            <person name="Yazaki K."/>
            <person name="Yokoyama R."/>
            <person name="Yoshitake Y."/>
            <person name="Yotsui I."/>
            <person name="Zachgo S."/>
            <person name="Schmutz J."/>
        </authorList>
    </citation>
    <scope>NUCLEOTIDE SEQUENCE [LARGE SCALE GENOMIC DNA]</scope>
    <source>
        <strain evidence="3">cv. B-3</strain>
    </source>
</reference>
<evidence type="ECO:0000313" key="2">
    <source>
        <dbReference type="EMBL" id="RID62672.1"/>
    </source>
</evidence>
<keyword evidence="1" id="KW-1133">Transmembrane helix</keyword>
<feature type="transmembrane region" description="Helical" evidence="1">
    <location>
        <begin position="7"/>
        <end position="25"/>
    </location>
</feature>
<dbReference type="EMBL" id="CM010632">
    <property type="protein sequence ID" value="RID62672.1"/>
    <property type="molecule type" value="Genomic_DNA"/>
</dbReference>
<evidence type="ECO:0000313" key="3">
    <source>
        <dbReference type="Proteomes" id="UP000264353"/>
    </source>
</evidence>
<sequence>MKIFRGTRIWGFKTSIFFAVFHFLYNYNAYH</sequence>
<accession>A0A397ZAJ8</accession>
<dbReference type="Proteomes" id="UP000264353">
    <property type="component" value="Chromosome A5"/>
</dbReference>
<protein>
    <submittedName>
        <fullName evidence="2">Uncharacterized protein</fullName>
    </submittedName>
</protein>
<evidence type="ECO:0000256" key="1">
    <source>
        <dbReference type="SAM" id="Phobius"/>
    </source>
</evidence>